<organism evidence="1 2">
    <name type="scientific">Megavirus lba</name>
    <dbReference type="NCBI Taxonomy" id="1235314"/>
    <lineage>
        <taxon>Viruses</taxon>
        <taxon>Varidnaviria</taxon>
        <taxon>Bamfordvirae</taxon>
        <taxon>Nucleocytoviricota</taxon>
        <taxon>Megaviricetes</taxon>
        <taxon>Imitervirales</taxon>
        <taxon>Mimiviridae</taxon>
        <taxon>Megamimivirinae</taxon>
        <taxon>Megavirus</taxon>
        <taxon>Megavirus chilense</taxon>
    </lineage>
</organism>
<dbReference type="EMBL" id="JX885207">
    <property type="protein sequence ID" value="AGD92114.1"/>
    <property type="molecule type" value="Genomic_DNA"/>
</dbReference>
<protein>
    <submittedName>
        <fullName evidence="1">Uncharacterized protein</fullName>
    </submittedName>
</protein>
<sequence length="122" mass="14793">MSYHYIIYLNEDLNIKKTNNYIDRIFSECNLILSLRYEKGHICDKINIWFDYYKNIISIRILPRKIVLVSKNNLECEDIMEIFTKQLQINIKIRQIKAYYIYYDKIIGKSISKSLQFNIPNQ</sequence>
<name>L7Y317_9VIRU</name>
<reference evidence="1 2" key="1">
    <citation type="journal article" date="2013" name="Clin. Infect. Dis.">
        <title>First isolation of Mimivirus in a patient with pneumonia.</title>
        <authorList>
            <person name="Saadi H."/>
            <person name="Pagnier I."/>
            <person name="Colson P."/>
            <person name="Cherif J.K."/>
            <person name="Beji M."/>
            <person name="Boughalmi M."/>
            <person name="Azza S."/>
            <person name="Armstrong N."/>
            <person name="Robert C."/>
            <person name="Fournous G."/>
            <person name="La Scola B."/>
            <person name="Raoult D."/>
        </authorList>
    </citation>
    <scope>NUCLEOTIDE SEQUENCE [LARGE SCALE GENOMIC DNA]</scope>
    <source>
        <strain evidence="1">LBA111</strain>
    </source>
</reference>
<proteinExistence type="predicted"/>
<accession>L7Y317</accession>
<evidence type="ECO:0000313" key="1">
    <source>
        <dbReference type="EMBL" id="AGD92114.1"/>
    </source>
</evidence>
<evidence type="ECO:0000313" key="2">
    <source>
        <dbReference type="Proteomes" id="UP000236749"/>
    </source>
</evidence>
<gene>
    <name evidence="1" type="ORF">LBA_00194</name>
</gene>
<dbReference type="Proteomes" id="UP000236749">
    <property type="component" value="Segment"/>
</dbReference>